<dbReference type="AlphaFoldDB" id="A0A1F6EMJ4"/>
<gene>
    <name evidence="1" type="ORF">A3A34_00425</name>
</gene>
<comment type="caution">
    <text evidence="1">The sequence shown here is derived from an EMBL/GenBank/DDBJ whole genome shotgun (WGS) entry which is preliminary data.</text>
</comment>
<dbReference type="EMBL" id="MFLU01000013">
    <property type="protein sequence ID" value="OGG74850.1"/>
    <property type="molecule type" value="Genomic_DNA"/>
</dbReference>
<evidence type="ECO:0000313" key="2">
    <source>
        <dbReference type="Proteomes" id="UP000178587"/>
    </source>
</evidence>
<protein>
    <submittedName>
        <fullName evidence="1">Uncharacterized protein</fullName>
    </submittedName>
</protein>
<reference evidence="1 2" key="1">
    <citation type="journal article" date="2016" name="Nat. Commun.">
        <title>Thousands of microbial genomes shed light on interconnected biogeochemical processes in an aquifer system.</title>
        <authorList>
            <person name="Anantharaman K."/>
            <person name="Brown C.T."/>
            <person name="Hug L.A."/>
            <person name="Sharon I."/>
            <person name="Castelle C.J."/>
            <person name="Probst A.J."/>
            <person name="Thomas B.C."/>
            <person name="Singh A."/>
            <person name="Wilkins M.J."/>
            <person name="Karaoz U."/>
            <person name="Brodie E.L."/>
            <person name="Williams K.H."/>
            <person name="Hubbard S.S."/>
            <person name="Banfield J.F."/>
        </authorList>
    </citation>
    <scope>NUCLEOTIDE SEQUENCE [LARGE SCALE GENOMIC DNA]</scope>
</reference>
<dbReference type="Proteomes" id="UP000178587">
    <property type="component" value="Unassembled WGS sequence"/>
</dbReference>
<name>A0A1F6EMJ4_9BACT</name>
<sequence length="187" mass="18138">MVDGAGGRRGIGGGGGGGVGIVGGDTFYFRRVRGIAAGKVGLILEVAVSRDVSERERGGSDGVGCFPIVVVGAGAVGADKAFAGTGVVVTTADLVFQVKSAAFVMVGDLGRGEGAAEKGNFIHKTVIGISAGIVADVKGLSGGGHSGGNSAINRTGNGGAVFVDSNAATSGESAIIDESQMLPDVSS</sequence>
<evidence type="ECO:0000313" key="1">
    <source>
        <dbReference type="EMBL" id="OGG74850.1"/>
    </source>
</evidence>
<accession>A0A1F6EMJ4</accession>
<organism evidence="1 2">
    <name type="scientific">Candidatus Kaiserbacteria bacterium RIFCSPLOWO2_01_FULL_50_24</name>
    <dbReference type="NCBI Taxonomy" id="1798507"/>
    <lineage>
        <taxon>Bacteria</taxon>
        <taxon>Candidatus Kaiseribacteriota</taxon>
    </lineage>
</organism>
<proteinExistence type="predicted"/>